<dbReference type="PROSITE" id="PS00041">
    <property type="entry name" value="HTH_ARAC_FAMILY_1"/>
    <property type="match status" value="1"/>
</dbReference>
<keyword evidence="7" id="KW-0804">Transcription</keyword>
<dbReference type="InterPro" id="IPR018060">
    <property type="entry name" value="HTH_AraC"/>
</dbReference>
<evidence type="ECO:0000259" key="9">
    <source>
        <dbReference type="PROSITE" id="PS01124"/>
    </source>
</evidence>
<dbReference type="Gene3D" id="3.40.50.2300">
    <property type="match status" value="1"/>
</dbReference>
<dbReference type="PROSITE" id="PS01124">
    <property type="entry name" value="HTH_ARAC_FAMILY_2"/>
    <property type="match status" value="1"/>
</dbReference>
<evidence type="ECO:0000256" key="3">
    <source>
        <dbReference type="ARBA" id="ARBA00022553"/>
    </source>
</evidence>
<dbReference type="PANTHER" id="PTHR42713">
    <property type="entry name" value="HISTIDINE KINASE-RELATED"/>
    <property type="match status" value="1"/>
</dbReference>
<dbReference type="InterPro" id="IPR001789">
    <property type="entry name" value="Sig_transdc_resp-reg_receiver"/>
</dbReference>
<evidence type="ECO:0000256" key="2">
    <source>
        <dbReference type="ARBA" id="ARBA00022490"/>
    </source>
</evidence>
<gene>
    <name evidence="11" type="ORF">ACE3NQ_08890</name>
</gene>
<dbReference type="Pfam" id="PF12833">
    <property type="entry name" value="HTH_18"/>
    <property type="match status" value="1"/>
</dbReference>
<organism evidence="11 12">
    <name type="scientific">Paenibacillus terreus</name>
    <dbReference type="NCBI Taxonomy" id="1387834"/>
    <lineage>
        <taxon>Bacteria</taxon>
        <taxon>Bacillati</taxon>
        <taxon>Bacillota</taxon>
        <taxon>Bacilli</taxon>
        <taxon>Bacillales</taxon>
        <taxon>Paenibacillaceae</taxon>
        <taxon>Paenibacillus</taxon>
    </lineage>
</organism>
<sequence>MLKVMVVDDEALVRIGIKSCIDWEKQQFDFVGEAEDGLQALALMERSHPDIVMTDIMMPNMDGLQLIETINRRYPRIKVIVLSCLNDMDTVKKAIKLGAEDYILKLSMKPQNLLEVLLRTKAVIEEETRRKAEKVNLETVFHSNRQMIKNGLYAKWIEGSLSHEAFLKEYSLIDVQPDFPPYLVVCCTIDDWQNAPLQSRIRDRHLLSSSFVNICMESLKDFTGGEVAELEEGAYLILLQSPYPDRVPDQLTRFFHKMNLSLKRYLNISVSFAVSGLTTSLDKVPVLYAQARDSAEYRFYKGKESIIFADSLTTFKDRDIIMPADEEKLLTEYIYSHDREGVTRILNQLFQTLAASASHHPIRVKTALLNILYSFQKVLAPYEEQLPPAFGAANLKFTQLILNADTLANLQELTLEYVEHYFRSLPAASGLQTRPEIKNIKRYVYEHIEQAISLEDAAKYANMSRSYFSYIFKSEVGESFTNFVNRTKMEKARELIAMNNLKVYEAAERVGIKDEAYFSKVFKKYIGVSPGKVKKTFI</sequence>
<dbReference type="InterPro" id="IPR009057">
    <property type="entry name" value="Homeodomain-like_sf"/>
</dbReference>
<evidence type="ECO:0000256" key="7">
    <source>
        <dbReference type="ARBA" id="ARBA00023163"/>
    </source>
</evidence>
<evidence type="ECO:0000313" key="12">
    <source>
        <dbReference type="Proteomes" id="UP001580407"/>
    </source>
</evidence>
<dbReference type="SUPFAM" id="SSF46689">
    <property type="entry name" value="Homeodomain-like"/>
    <property type="match status" value="2"/>
</dbReference>
<dbReference type="InterPro" id="IPR011006">
    <property type="entry name" value="CheY-like_superfamily"/>
</dbReference>
<dbReference type="Proteomes" id="UP001580407">
    <property type="component" value="Unassembled WGS sequence"/>
</dbReference>
<evidence type="ECO:0000256" key="6">
    <source>
        <dbReference type="ARBA" id="ARBA00023125"/>
    </source>
</evidence>
<keyword evidence="12" id="KW-1185">Reference proteome</keyword>
<evidence type="ECO:0000256" key="4">
    <source>
        <dbReference type="ARBA" id="ARBA00023012"/>
    </source>
</evidence>
<dbReference type="Gene3D" id="1.10.10.60">
    <property type="entry name" value="Homeodomain-like"/>
    <property type="match status" value="2"/>
</dbReference>
<evidence type="ECO:0000256" key="8">
    <source>
        <dbReference type="PROSITE-ProRule" id="PRU00169"/>
    </source>
</evidence>
<keyword evidence="4" id="KW-0902">Two-component regulatory system</keyword>
<keyword evidence="6" id="KW-0238">DNA-binding</keyword>
<dbReference type="InterPro" id="IPR018062">
    <property type="entry name" value="HTH_AraC-typ_CS"/>
</dbReference>
<reference evidence="11 12" key="1">
    <citation type="submission" date="2024-09" db="EMBL/GenBank/DDBJ databases">
        <authorList>
            <person name="Ruan L."/>
        </authorList>
    </citation>
    <scope>NUCLEOTIDE SEQUENCE [LARGE SCALE GENOMIC DNA]</scope>
    <source>
        <strain evidence="11 12">D33</strain>
    </source>
</reference>
<dbReference type="SMART" id="SM00448">
    <property type="entry name" value="REC"/>
    <property type="match status" value="1"/>
</dbReference>
<keyword evidence="3 8" id="KW-0597">Phosphoprotein</keyword>
<keyword evidence="5" id="KW-0805">Transcription regulation</keyword>
<feature type="domain" description="HTH araC/xylS-type" evidence="9">
    <location>
        <begin position="438"/>
        <end position="536"/>
    </location>
</feature>
<feature type="modified residue" description="4-aspartylphosphate" evidence="8">
    <location>
        <position position="55"/>
    </location>
</feature>
<comment type="subcellular location">
    <subcellularLocation>
        <location evidence="1">Cytoplasm</location>
    </subcellularLocation>
</comment>
<evidence type="ECO:0000256" key="5">
    <source>
        <dbReference type="ARBA" id="ARBA00023015"/>
    </source>
</evidence>
<dbReference type="Pfam" id="PF00072">
    <property type="entry name" value="Response_reg"/>
    <property type="match status" value="1"/>
</dbReference>
<comment type="caution">
    <text evidence="11">The sequence shown here is derived from an EMBL/GenBank/DDBJ whole genome shotgun (WGS) entry which is preliminary data.</text>
</comment>
<dbReference type="SUPFAM" id="SSF52172">
    <property type="entry name" value="CheY-like"/>
    <property type="match status" value="1"/>
</dbReference>
<dbReference type="RefSeq" id="WP_375524818.1">
    <property type="nucleotide sequence ID" value="NZ_JBHILM010000008.1"/>
</dbReference>
<dbReference type="CDD" id="cd17536">
    <property type="entry name" value="REC_YesN-like"/>
    <property type="match status" value="1"/>
</dbReference>
<protein>
    <submittedName>
        <fullName evidence="11">Response regulator</fullName>
    </submittedName>
</protein>
<keyword evidence="2" id="KW-0963">Cytoplasm</keyword>
<dbReference type="InterPro" id="IPR051552">
    <property type="entry name" value="HptR"/>
</dbReference>
<dbReference type="SMART" id="SM00342">
    <property type="entry name" value="HTH_ARAC"/>
    <property type="match status" value="1"/>
</dbReference>
<evidence type="ECO:0000313" key="11">
    <source>
        <dbReference type="EMBL" id="MFB5681025.1"/>
    </source>
</evidence>
<dbReference type="EMBL" id="JBHILM010000008">
    <property type="protein sequence ID" value="MFB5681025.1"/>
    <property type="molecule type" value="Genomic_DNA"/>
</dbReference>
<evidence type="ECO:0000259" key="10">
    <source>
        <dbReference type="PROSITE" id="PS50110"/>
    </source>
</evidence>
<name>A0ABV5B660_9BACL</name>
<dbReference type="PROSITE" id="PS50110">
    <property type="entry name" value="RESPONSE_REGULATORY"/>
    <property type="match status" value="1"/>
</dbReference>
<evidence type="ECO:0000256" key="1">
    <source>
        <dbReference type="ARBA" id="ARBA00004496"/>
    </source>
</evidence>
<dbReference type="PANTHER" id="PTHR42713:SF3">
    <property type="entry name" value="TRANSCRIPTIONAL REGULATORY PROTEIN HPTR"/>
    <property type="match status" value="1"/>
</dbReference>
<proteinExistence type="predicted"/>
<accession>A0ABV5B660</accession>
<feature type="domain" description="Response regulatory" evidence="10">
    <location>
        <begin position="3"/>
        <end position="120"/>
    </location>
</feature>